<accession>A0ABS5P911</accession>
<evidence type="ECO:0000313" key="1">
    <source>
        <dbReference type="EMBL" id="MBS7230769.1"/>
    </source>
</evidence>
<reference evidence="1 2" key="1">
    <citation type="journal article" date="2018" name="Int. J. Syst. Evol. Microbiol.">
        <title>Flavobacterium chryseum sp. nov. and Flavobacterium psychroterrae sp. nov., novel environmental bacteria isolated from Antarctica.</title>
        <authorList>
            <person name="Kralova S."/>
            <person name="Svec P."/>
            <person name="Busse H.J."/>
            <person name="Stankova E."/>
            <person name="Vaczi P."/>
            <person name="Sedlacek I."/>
        </authorList>
    </citation>
    <scope>NUCLEOTIDE SEQUENCE [LARGE SCALE GENOMIC DNA]</scope>
    <source>
        <strain evidence="1 2">CCM 8827</strain>
    </source>
</reference>
<dbReference type="EMBL" id="JAGYVZ010000005">
    <property type="protein sequence ID" value="MBS7230769.1"/>
    <property type="molecule type" value="Genomic_DNA"/>
</dbReference>
<evidence type="ECO:0008006" key="3">
    <source>
        <dbReference type="Google" id="ProtNLM"/>
    </source>
</evidence>
<proteinExistence type="predicted"/>
<gene>
    <name evidence="1" type="ORF">KHA90_07015</name>
</gene>
<comment type="caution">
    <text evidence="1">The sequence shown here is derived from an EMBL/GenBank/DDBJ whole genome shotgun (WGS) entry which is preliminary data.</text>
</comment>
<sequence length="134" mass="15994">MTKEELNKLSQKIENVSTNFQLKPFTDNIKLLKEDFDINEIKTPQQYLKTIDDITEILRQTRLLFLYSVFNKVCTEQDKLYHFATPYKASMSYSAVIKKGNSFYLLDEDGDFSEIFTSESFMQFIDDEYWELYE</sequence>
<dbReference type="Proteomes" id="UP000722625">
    <property type="component" value="Unassembled WGS sequence"/>
</dbReference>
<name>A0ABS5P911_9FLAO</name>
<protein>
    <recommendedName>
        <fullName evidence="3">SMI1/KNR4 family protein</fullName>
    </recommendedName>
</protein>
<organism evidence="1 2">
    <name type="scientific">Flavobacterium psychroterrae</name>
    <dbReference type="NCBI Taxonomy" id="2133767"/>
    <lineage>
        <taxon>Bacteria</taxon>
        <taxon>Pseudomonadati</taxon>
        <taxon>Bacteroidota</taxon>
        <taxon>Flavobacteriia</taxon>
        <taxon>Flavobacteriales</taxon>
        <taxon>Flavobacteriaceae</taxon>
        <taxon>Flavobacterium</taxon>
    </lineage>
</organism>
<keyword evidence="2" id="KW-1185">Reference proteome</keyword>
<dbReference type="RefSeq" id="WP_213296855.1">
    <property type="nucleotide sequence ID" value="NZ_JAGYVZ010000005.1"/>
</dbReference>
<evidence type="ECO:0000313" key="2">
    <source>
        <dbReference type="Proteomes" id="UP000722625"/>
    </source>
</evidence>